<feature type="transmembrane region" description="Helical" evidence="1">
    <location>
        <begin position="88"/>
        <end position="108"/>
    </location>
</feature>
<dbReference type="EMBL" id="REFC01000014">
    <property type="protein sequence ID" value="RMA57879.1"/>
    <property type="molecule type" value="Genomic_DNA"/>
</dbReference>
<organism evidence="2 3">
    <name type="scientific">Ulvibacter antarcticus</name>
    <dbReference type="NCBI Taxonomy" id="442714"/>
    <lineage>
        <taxon>Bacteria</taxon>
        <taxon>Pseudomonadati</taxon>
        <taxon>Bacteroidota</taxon>
        <taxon>Flavobacteriia</taxon>
        <taxon>Flavobacteriales</taxon>
        <taxon>Flavobacteriaceae</taxon>
        <taxon>Ulvibacter</taxon>
    </lineage>
</organism>
<keyword evidence="1" id="KW-0812">Transmembrane</keyword>
<feature type="transmembrane region" description="Helical" evidence="1">
    <location>
        <begin position="183"/>
        <end position="204"/>
    </location>
</feature>
<keyword evidence="3" id="KW-1185">Reference proteome</keyword>
<reference evidence="2 3" key="1">
    <citation type="submission" date="2018-10" db="EMBL/GenBank/DDBJ databases">
        <title>Genomic Encyclopedia of Archaeal and Bacterial Type Strains, Phase II (KMG-II): from individual species to whole genera.</title>
        <authorList>
            <person name="Goeker M."/>
        </authorList>
    </citation>
    <scope>NUCLEOTIDE SEQUENCE [LARGE SCALE GENOMIC DNA]</scope>
    <source>
        <strain evidence="2 3">DSM 23424</strain>
    </source>
</reference>
<evidence type="ECO:0000313" key="3">
    <source>
        <dbReference type="Proteomes" id="UP000271339"/>
    </source>
</evidence>
<feature type="transmembrane region" description="Helical" evidence="1">
    <location>
        <begin position="65"/>
        <end position="82"/>
    </location>
</feature>
<feature type="transmembrane region" description="Helical" evidence="1">
    <location>
        <begin position="210"/>
        <end position="233"/>
    </location>
</feature>
<feature type="transmembrane region" description="Helical" evidence="1">
    <location>
        <begin position="120"/>
        <end position="140"/>
    </location>
</feature>
<gene>
    <name evidence="2" type="ORF">BXY75_2686</name>
</gene>
<sequence>MATAKSLLLRKQYKKILIFTSIFFFVLGIIVHSTGDFLTYRLIRGLIYMSFLSLLYVFQGKKIHSLIFLFLFISGLSSFATIGYESNWLAIISMILFLLSSLVLINAVAPKVNFRKMNTLLTVIFVVMVLIDGYLLYEFVQMIRELTLSSTHYVFTLISAMSFVFLGFLAILYNYIYSSKASLVFVLFVFTFIFAEVFRAIAYYDIAFGIASIHIARGLLLLSMCLLVHYCLLGKKDVEKLNQKLF</sequence>
<protein>
    <recommendedName>
        <fullName evidence="4">YhhN-like protein</fullName>
    </recommendedName>
</protein>
<feature type="transmembrane region" description="Helical" evidence="1">
    <location>
        <begin position="41"/>
        <end position="58"/>
    </location>
</feature>
<proteinExistence type="predicted"/>
<evidence type="ECO:0008006" key="4">
    <source>
        <dbReference type="Google" id="ProtNLM"/>
    </source>
</evidence>
<keyword evidence="1" id="KW-0472">Membrane</keyword>
<feature type="transmembrane region" description="Helical" evidence="1">
    <location>
        <begin position="16"/>
        <end position="35"/>
    </location>
</feature>
<accession>A0A3L9YFH1</accession>
<comment type="caution">
    <text evidence="2">The sequence shown here is derived from an EMBL/GenBank/DDBJ whole genome shotgun (WGS) entry which is preliminary data.</text>
</comment>
<name>A0A3L9YFH1_9FLAO</name>
<evidence type="ECO:0000256" key="1">
    <source>
        <dbReference type="SAM" id="Phobius"/>
    </source>
</evidence>
<dbReference type="AlphaFoldDB" id="A0A3L9YFH1"/>
<evidence type="ECO:0000313" key="2">
    <source>
        <dbReference type="EMBL" id="RMA57879.1"/>
    </source>
</evidence>
<dbReference type="Proteomes" id="UP000271339">
    <property type="component" value="Unassembled WGS sequence"/>
</dbReference>
<feature type="transmembrane region" description="Helical" evidence="1">
    <location>
        <begin position="152"/>
        <end position="176"/>
    </location>
</feature>
<keyword evidence="1" id="KW-1133">Transmembrane helix</keyword>